<keyword evidence="2" id="KW-1185">Reference proteome</keyword>
<protein>
    <submittedName>
        <fullName evidence="1">Uncharacterized protein</fullName>
    </submittedName>
</protein>
<name>A0ABT2E3U7_9ENTR</name>
<proteinExistence type="predicted"/>
<comment type="caution">
    <text evidence="1">The sequence shown here is derived from an EMBL/GenBank/DDBJ whole genome shotgun (WGS) entry which is preliminary data.</text>
</comment>
<dbReference type="EMBL" id="JALIGE010000073">
    <property type="protein sequence ID" value="MCS2161700.1"/>
    <property type="molecule type" value="Genomic_DNA"/>
</dbReference>
<dbReference type="Proteomes" id="UP001205357">
    <property type="component" value="Unassembled WGS sequence"/>
</dbReference>
<reference evidence="1 2" key="1">
    <citation type="submission" date="2022-04" db="EMBL/GenBank/DDBJ databases">
        <title>Proposal of a three novel species of Scandinavium, Scandinavium hiltneri, Scandinavium manionii, Scandinavium tedordense.</title>
        <authorList>
            <person name="Maddock D.W."/>
            <person name="Brady C.L."/>
            <person name="Denman S."/>
            <person name="Arnold D."/>
        </authorList>
    </citation>
    <scope>NUCLEOTIDE SEQUENCE [LARGE SCALE GENOMIC DNA]</scope>
    <source>
        <strain evidence="1 2">H11S7</strain>
    </source>
</reference>
<evidence type="ECO:0000313" key="2">
    <source>
        <dbReference type="Proteomes" id="UP001205357"/>
    </source>
</evidence>
<accession>A0ABT2E3U7</accession>
<organism evidence="1 2">
    <name type="scientific">Scandinavium hiltneri</name>
    <dbReference type="NCBI Taxonomy" id="2926519"/>
    <lineage>
        <taxon>Bacteria</taxon>
        <taxon>Pseudomonadati</taxon>
        <taxon>Pseudomonadota</taxon>
        <taxon>Gammaproteobacteria</taxon>
        <taxon>Enterobacterales</taxon>
        <taxon>Enterobacteriaceae</taxon>
        <taxon>Scandinavium</taxon>
    </lineage>
</organism>
<gene>
    <name evidence="1" type="ORF">MUU47_11340</name>
</gene>
<dbReference type="RefSeq" id="WP_258988311.1">
    <property type="nucleotide sequence ID" value="NZ_JALIGE010000073.1"/>
</dbReference>
<sequence length="113" mass="12719">MEKIRFTLGPWIALPEEVDKNYIRIRGTNIGGRYKIANVITPVYENVHDREAVETRANARLIASAPDLLEALQCLYENYKQLADSGDVGNWRLEDEPAGKKALHAINKALGKE</sequence>
<evidence type="ECO:0000313" key="1">
    <source>
        <dbReference type="EMBL" id="MCS2161700.1"/>
    </source>
</evidence>